<keyword evidence="1" id="KW-0472">Membrane</keyword>
<proteinExistence type="predicted"/>
<keyword evidence="1" id="KW-0812">Transmembrane</keyword>
<keyword evidence="1" id="KW-1133">Transmembrane helix</keyword>
<feature type="transmembrane region" description="Helical" evidence="1">
    <location>
        <begin position="87"/>
        <end position="107"/>
    </location>
</feature>
<organism evidence="2 3">
    <name type="scientific">Folsomia candida</name>
    <name type="common">Springtail</name>
    <dbReference type="NCBI Taxonomy" id="158441"/>
    <lineage>
        <taxon>Eukaryota</taxon>
        <taxon>Metazoa</taxon>
        <taxon>Ecdysozoa</taxon>
        <taxon>Arthropoda</taxon>
        <taxon>Hexapoda</taxon>
        <taxon>Collembola</taxon>
        <taxon>Entomobryomorpha</taxon>
        <taxon>Isotomoidea</taxon>
        <taxon>Isotomidae</taxon>
        <taxon>Proisotominae</taxon>
        <taxon>Folsomia</taxon>
    </lineage>
</organism>
<protein>
    <submittedName>
        <fullName evidence="2">Uncharacterized protein</fullName>
    </submittedName>
</protein>
<comment type="caution">
    <text evidence="2">The sequence shown here is derived from an EMBL/GenBank/DDBJ whole genome shotgun (WGS) entry which is preliminary data.</text>
</comment>
<gene>
    <name evidence="2" type="ORF">Fcan01_10047</name>
</gene>
<evidence type="ECO:0000313" key="3">
    <source>
        <dbReference type="Proteomes" id="UP000198287"/>
    </source>
</evidence>
<dbReference type="Proteomes" id="UP000198287">
    <property type="component" value="Unassembled WGS sequence"/>
</dbReference>
<reference evidence="2 3" key="1">
    <citation type="submission" date="2015-12" db="EMBL/GenBank/DDBJ databases">
        <title>The genome of Folsomia candida.</title>
        <authorList>
            <person name="Faddeeva A."/>
            <person name="Derks M.F."/>
            <person name="Anvar Y."/>
            <person name="Smit S."/>
            <person name="Van Straalen N."/>
            <person name="Roelofs D."/>
        </authorList>
    </citation>
    <scope>NUCLEOTIDE SEQUENCE [LARGE SCALE GENOMIC DNA]</scope>
    <source>
        <strain evidence="2 3">VU population</strain>
        <tissue evidence="2">Whole body</tissue>
    </source>
</reference>
<keyword evidence="3" id="KW-1185">Reference proteome</keyword>
<feature type="transmembrane region" description="Helical" evidence="1">
    <location>
        <begin position="119"/>
        <end position="145"/>
    </location>
</feature>
<evidence type="ECO:0000256" key="1">
    <source>
        <dbReference type="SAM" id="Phobius"/>
    </source>
</evidence>
<dbReference type="EMBL" id="LNIX01000004">
    <property type="protein sequence ID" value="OXA55170.1"/>
    <property type="molecule type" value="Genomic_DNA"/>
</dbReference>
<feature type="transmembrane region" description="Helical" evidence="1">
    <location>
        <begin position="27"/>
        <end position="44"/>
    </location>
</feature>
<name>A0A226ECJ7_FOLCA</name>
<evidence type="ECO:0000313" key="2">
    <source>
        <dbReference type="EMBL" id="OXA55170.1"/>
    </source>
</evidence>
<dbReference type="AlphaFoldDB" id="A0A226ECJ7"/>
<feature type="transmembrane region" description="Helical" evidence="1">
    <location>
        <begin position="157"/>
        <end position="180"/>
    </location>
</feature>
<accession>A0A226ECJ7</accession>
<sequence length="211" mass="24961">MDQNKMISELQRQDSNIPLQGFSFPRLKASAALSTIGVLFMFLIERPDETDIWWQNRFKNDFDYYYMRENPELIQRLWPLWKPFAKAVIVAEAVYFVTGMMVVYALIKKTVHPYMYMPWIVMTTFLCSVMWIMAFVMIIAIFVLLTYRPLTVTWDVGPIACVIVYNVAWTYSGFVIIAHYKRRWIVKYWRDRGMMMGTDTMSRQPGEGSGY</sequence>